<evidence type="ECO:0000256" key="1">
    <source>
        <dbReference type="ARBA" id="ARBA00010641"/>
    </source>
</evidence>
<protein>
    <submittedName>
        <fullName evidence="7">RNA polymerase sigma factor</fullName>
    </submittedName>
</protein>
<keyword evidence="4" id="KW-0804">Transcription</keyword>
<dbReference type="Pfam" id="PF04542">
    <property type="entry name" value="Sigma70_r2"/>
    <property type="match status" value="1"/>
</dbReference>
<comment type="similarity">
    <text evidence="1">Belongs to the sigma-70 factor family. ECF subfamily.</text>
</comment>
<dbReference type="Proteomes" id="UP000518300">
    <property type="component" value="Unassembled WGS sequence"/>
</dbReference>
<evidence type="ECO:0000313" key="7">
    <source>
        <dbReference type="EMBL" id="NMO17380.1"/>
    </source>
</evidence>
<dbReference type="SUPFAM" id="SSF88659">
    <property type="entry name" value="Sigma3 and sigma4 domains of RNA polymerase sigma factors"/>
    <property type="match status" value="1"/>
</dbReference>
<organism evidence="7 8">
    <name type="scientific">Pyxidicoccus fallax</name>
    <dbReference type="NCBI Taxonomy" id="394095"/>
    <lineage>
        <taxon>Bacteria</taxon>
        <taxon>Pseudomonadati</taxon>
        <taxon>Myxococcota</taxon>
        <taxon>Myxococcia</taxon>
        <taxon>Myxococcales</taxon>
        <taxon>Cystobacterineae</taxon>
        <taxon>Myxococcaceae</taxon>
        <taxon>Pyxidicoccus</taxon>
    </lineage>
</organism>
<name>A0A848LE63_9BACT</name>
<dbReference type="NCBIfam" id="TIGR02937">
    <property type="entry name" value="sigma70-ECF"/>
    <property type="match status" value="1"/>
</dbReference>
<dbReference type="InterPro" id="IPR013249">
    <property type="entry name" value="RNA_pol_sigma70_r4_t2"/>
</dbReference>
<accession>A0A848LE63</accession>
<dbReference type="InterPro" id="IPR039425">
    <property type="entry name" value="RNA_pol_sigma-70-like"/>
</dbReference>
<evidence type="ECO:0000256" key="4">
    <source>
        <dbReference type="ARBA" id="ARBA00023163"/>
    </source>
</evidence>
<dbReference type="GO" id="GO:0006352">
    <property type="term" value="P:DNA-templated transcription initiation"/>
    <property type="evidence" value="ECO:0007669"/>
    <property type="project" value="InterPro"/>
</dbReference>
<keyword evidence="8" id="KW-1185">Reference proteome</keyword>
<dbReference type="EMBL" id="JABBJJ010000097">
    <property type="protein sequence ID" value="NMO17380.1"/>
    <property type="molecule type" value="Genomic_DNA"/>
</dbReference>
<comment type="caution">
    <text evidence="7">The sequence shown here is derived from an EMBL/GenBank/DDBJ whole genome shotgun (WGS) entry which is preliminary data.</text>
</comment>
<evidence type="ECO:0000256" key="3">
    <source>
        <dbReference type="ARBA" id="ARBA00023082"/>
    </source>
</evidence>
<proteinExistence type="inferred from homology"/>
<evidence type="ECO:0000259" key="5">
    <source>
        <dbReference type="Pfam" id="PF04542"/>
    </source>
</evidence>
<dbReference type="PANTHER" id="PTHR43133">
    <property type="entry name" value="RNA POLYMERASE ECF-TYPE SIGMA FACTO"/>
    <property type="match status" value="1"/>
</dbReference>
<feature type="domain" description="RNA polymerase sigma factor 70 region 4 type 2" evidence="6">
    <location>
        <begin position="134"/>
        <end position="184"/>
    </location>
</feature>
<feature type="domain" description="RNA polymerase sigma-70 region 2" evidence="5">
    <location>
        <begin position="29"/>
        <end position="96"/>
    </location>
</feature>
<dbReference type="Gene3D" id="1.10.1740.10">
    <property type="match status" value="1"/>
</dbReference>
<evidence type="ECO:0000259" key="6">
    <source>
        <dbReference type="Pfam" id="PF08281"/>
    </source>
</evidence>
<dbReference type="SUPFAM" id="SSF88946">
    <property type="entry name" value="Sigma2 domain of RNA polymerase sigma factors"/>
    <property type="match status" value="1"/>
</dbReference>
<evidence type="ECO:0000313" key="8">
    <source>
        <dbReference type="Proteomes" id="UP000518300"/>
    </source>
</evidence>
<reference evidence="7 8" key="1">
    <citation type="submission" date="2020-04" db="EMBL/GenBank/DDBJ databases">
        <title>Draft genome of Pyxidicoccus fallax type strain.</title>
        <authorList>
            <person name="Whitworth D.E."/>
        </authorList>
    </citation>
    <scope>NUCLEOTIDE SEQUENCE [LARGE SCALE GENOMIC DNA]</scope>
    <source>
        <strain evidence="7 8">DSM 14698</strain>
    </source>
</reference>
<dbReference type="Gene3D" id="1.10.10.10">
    <property type="entry name" value="Winged helix-like DNA-binding domain superfamily/Winged helix DNA-binding domain"/>
    <property type="match status" value="1"/>
</dbReference>
<dbReference type="RefSeq" id="WP_169346662.1">
    <property type="nucleotide sequence ID" value="NZ_JABBJJ010000097.1"/>
</dbReference>
<dbReference type="InterPro" id="IPR036388">
    <property type="entry name" value="WH-like_DNA-bd_sf"/>
</dbReference>
<dbReference type="PANTHER" id="PTHR43133:SF25">
    <property type="entry name" value="RNA POLYMERASE SIGMA FACTOR RFAY-RELATED"/>
    <property type="match status" value="1"/>
</dbReference>
<gene>
    <name evidence="7" type="ORF">HG543_21315</name>
</gene>
<dbReference type="GO" id="GO:0016987">
    <property type="term" value="F:sigma factor activity"/>
    <property type="evidence" value="ECO:0007669"/>
    <property type="project" value="UniProtKB-KW"/>
</dbReference>
<keyword evidence="3" id="KW-0731">Sigma factor</keyword>
<dbReference type="InterPro" id="IPR014284">
    <property type="entry name" value="RNA_pol_sigma-70_dom"/>
</dbReference>
<dbReference type="GO" id="GO:0003677">
    <property type="term" value="F:DNA binding"/>
    <property type="evidence" value="ECO:0007669"/>
    <property type="project" value="InterPro"/>
</dbReference>
<dbReference type="Pfam" id="PF08281">
    <property type="entry name" value="Sigma70_r4_2"/>
    <property type="match status" value="1"/>
</dbReference>
<dbReference type="InterPro" id="IPR013324">
    <property type="entry name" value="RNA_pol_sigma_r3/r4-like"/>
</dbReference>
<dbReference type="AlphaFoldDB" id="A0A848LE63"/>
<dbReference type="InterPro" id="IPR013325">
    <property type="entry name" value="RNA_pol_sigma_r2"/>
</dbReference>
<dbReference type="InterPro" id="IPR007627">
    <property type="entry name" value="RNA_pol_sigma70_r2"/>
</dbReference>
<keyword evidence="2" id="KW-0805">Transcription regulation</keyword>
<sequence>MRVQRNESVAGFPVAYSVVVHDGFEDFAQRVRPMLLALARRMCGQGGLDPEDLVQEALARALLHHGALSAQPEPVYRAWLCRALTNHFLDLCRKRRTELLEQERGELRLVREEVTASPDAPGGEVWEQISEKDFRAAIAQLPNARVREAYELHVAGLRYRAIAQRMGVPEGTVGSWLYQARKELKALLLPLTGDDGGGDAT</sequence>
<evidence type="ECO:0000256" key="2">
    <source>
        <dbReference type="ARBA" id="ARBA00023015"/>
    </source>
</evidence>